<dbReference type="GO" id="GO:0045053">
    <property type="term" value="P:protein retention in Golgi apparatus"/>
    <property type="evidence" value="ECO:0007669"/>
    <property type="project" value="TreeGrafter"/>
</dbReference>
<evidence type="ECO:0000259" key="7">
    <source>
        <dbReference type="Pfam" id="PF12624"/>
    </source>
</evidence>
<dbReference type="RefSeq" id="XP_004358813.1">
    <property type="nucleotide sequence ID" value="XM_004358756.1"/>
</dbReference>
<dbReference type="InterPro" id="IPR056748">
    <property type="entry name" value="VPS13-like_C"/>
</dbReference>
<dbReference type="OMA" id="SGWRPIR"/>
<feature type="domain" description="Chorein N-terminal" evidence="7">
    <location>
        <begin position="2"/>
        <end position="853"/>
    </location>
</feature>
<dbReference type="InterPro" id="IPR026847">
    <property type="entry name" value="VPS13"/>
</dbReference>
<accession>F4PU37</accession>
<dbReference type="EMBL" id="GL883010">
    <property type="protein sequence ID" value="EGG20963.1"/>
    <property type="molecule type" value="Genomic_DNA"/>
</dbReference>
<organism evidence="11 12">
    <name type="scientific">Cavenderia fasciculata</name>
    <name type="common">Slime mold</name>
    <name type="synonym">Dictyostelium fasciculatum</name>
    <dbReference type="NCBI Taxonomy" id="261658"/>
    <lineage>
        <taxon>Eukaryota</taxon>
        <taxon>Amoebozoa</taxon>
        <taxon>Evosea</taxon>
        <taxon>Eumycetozoa</taxon>
        <taxon>Dictyostelia</taxon>
        <taxon>Acytosteliales</taxon>
        <taxon>Cavenderiaceae</taxon>
        <taxon>Cavenderia</taxon>
    </lineage>
</organism>
<dbReference type="OrthoDB" id="428159at2759"/>
<comment type="function">
    <text evidence="5">Mediates the transfer of lipids between membranes at organelle contact sites.</text>
</comment>
<sequence>MVFEGIVSDVLSRVLGEYVKNLNKDQLKIGVLGGNVVLTNLELKEDALANLPINLPITVKKGFLGRLELRVPWKDLKSKPVIVNIDNIYALAVPQTQSFKYDEQAEKKRELESKKKRIENYEWMKSIQESDGGSGATGDDKKDDSFTTRLVTKIIDNLQIVVNKVHIRFENRNEIGKLYAVGITLDRISAQSTDEKWIPSFIDSSKTNHIRKLAEMNALGVYIDDSATSLQNLSAQEFSEAFTKLIPTKLTDISTVKKFIIKPISSQLKVSINKSDLIDKNIPKILADCIFSDIVCALSSAQYHTIFNILNFTNEYLRDIKYLKFRPHVKVSDSPKLWWKYAGQVILEQVRHKRYTRSWDYLLGRRTDRKAYISLFKRSLPNVKWLTPLSKQEIGQLQALEDRLSFEDIVFYRSLAYAEIKQEAIKDRERKEFLAGKKNERGFFQNLFSSKQVKMDDEKAAPIVNLTTNEREELYRTIEYSDVVQSVQEPPDWVKVAANLEVRSVSLQLVEPSSLGLEHSFIDAVYSSLSVKFEQRPEGVKVIAGIKQFEVYDQSTKGTLYPKIVSSSYTSGNATFCSAIVDTAPPEKGIDLFVELNMNPLQVVLTKPLLLRVASFFSTQNTSEQLDLTNISNRAGDMLVNWTERTKSQLQEAIDSHKTLALSVNIQAPVIIVPENVLSKTSCALVLDLGNFKIRSDMNQSIKGMVVGNSLSENDFYDKFNLSLESIQLLLTNDISSWNDKHAQQENKTHLINQFDVHLKLYSCIQQDNLSLTNIKIFGDLPKLSLHLSERKCKQLLALVHSLTADIPTSPTIQSVQQQHGPETTHFKSTNVPKPLLDLYTNSKDNNQNQSMELLINHKKLNIDFKVQSIAVTISRDNADLIRLSVDGLGVQFSQRTFDMIGSVELNSLDIDDLFTHSNLKKLATSNPIRDLQGKTESSSLVSINFKQFQPNSPEYKKVDMTLDVKFESFYLVCNPPTIHQLLVLVNSFADQPAVTIKKHTVQTVENRKRVVRTLRAGSASPSPINTSPPLEGQTVIGPNGHKTIIKKVIIKKKKRVPSDNVSILVTATINSLGLVLNQENNKKVGIFSINQIKNQVVMYKDSRMSVNGSLGSIVLEDLTDKRGDYYHQVITPHSKDSNMLTFSFNTHPHILSNYPGYDSSVNANIKSIVVNAQIAFLLQVQNYFLGGMLDPILNRPIAVIPQADPTKLATVQLPPVSRTKIDVVMETPMFNVPCSIDSHDKLRLELGKIIVSNSFGEFEHNGARLPTDLMKIRMENTCIVIEKEATTSHFLKQLDIDINLTRFLVPNHNIDLEDLLIDITISHLSFYLDQQQYRFFLELADNATKEMAELTANNAITKPPPPSADIPYFSEQEVIQDMGKILMVLKVHLPLFSFNITGANDNFAAFDMRGLHFDLISTERKKSKIQIILEAIVLTDARKNSDNIFKNLLESQPDKKNPLQPFLNVGYIRDNVLGDQYININVNNVCLFLSPTPLLIITDFFLKPLQTQSVPTSAVPPPTTLNKSSGSPKFLAQTRAYDPFKIRTPSITLVCSASSEVTLVENETQPNTRCILGKALLHVYFKRDPRGIERATVSVRKVKVNIYRPTIQSDEFKQSQGSRPIQILKPIDHIKISYIKENETTDYWKQLVTLDCSTIKLFFSYDDVNTIVKIVNNLNFKQHLAASNQHLSPTNNTNRELSLGSSTGSTSSSFSSTTTGTTSQLNKSVDPEDLDPPTNSMMDDDQLFIINEKMSLKCPSISVLLINESMDLNLPVAELYLAEIEASATNWSTDIELKSSMTFKADYFNEANMKFEPFVEDWTYNFDVKKANGIMKAKFMATKEILNINVSHALLQTLNSTLLLVKQKDRESSSPLSSRFNQANPILSKYLAEKEPTSTSTTNTNNASSITTSTSSLTNSLTKSKFHSHWISNQTGVSIEYRIQHKNLIIQKDSEDPMNVVKEINVEEHEHVVKIDNQEMSAVNMKKEKGSRDSGMGAHETVDLLIMGGTIPKVSLDALGHRIYNFTTSQNISIDVDVEVKLKSDGSKIIYIRSLIQFANNTTCPIEIKTYEDRKDIQRLEPGASFSLPLEHVKDYKKLWFRVADTPQWSDVVVPDEIVAQGIKEREKQESKRDAAGRVNNTPFSRVFKAVGMDKSFTYFALSVQNTEYRTTTYTSARTQSIGFNAPVRIENLLPTSFQITVNGHKSVLECGRKLDVLNYAPGSGHLEAYISGIPGLSETKINLMSGDASSPTIAKSIKFSGSKEQRDMVLNIERTEEIKGIRVLSIYCQYWLVNNTLLPLVIRGSDNDETQMVSNDQNHHIPPVLYAQNNLRLKVNEKDTKFTSSTPICTVGNVSTLQLQGADKLYEISCAVDFCSNTRFGLSKVVNFAPRYVIQNRLNSTVSIGQYIHSNSNGKGSTPEIREILHLKPNDYAPFHWAVNTENKAISIKVDGQDYWWSGAFEIDTSGDFVVRIRPSAPEKPSILAHVTIKEDRGTLYIIIPRCNPDHPPYLIKNDTPYKISFTQKSARAEKLFDHLESDQSEAFGWDEPNGDYRLHVYLEGKEMSKTINLKKITGYKFEGSTPLTVYCTITIEKSSRYILFSTHSKMFKNITNWKTNKKNQHSSSSQPSESKSPEVQFFVRLSGMGISIIDSTPMELAYVSVKDVFLQVQQSEYENSLELKLGDVQIDNQSVKTQFPVLMHSVIKPNSNKDFVHISLVKSTFENIDHFRYFSTLIQELTIEIEDHWLRLMLEFAQSLPDIGATMSGITPHSDENMTPTELSDSLIPDFNITPPPMDGSILKMVYFALLVLNPFKANITLVLQPDGLFRTNHKVLSAIEGLGFTLTKLDRAPITLQGLIMEHPFSSWATMIDKLKKTYTSQALFQFYNILGSIDIIGNPVGLFRNFGTGVKDFFVEPANGIIKSPADFGKGLAKGTSSLVKNSVYGTFNTISKITGTIGSGVANLSFDDDYLHDRKVHQSRKPKHIGEGLAMGGIGLGRGLFEGITGIVTKPVEGAKKGGFAGFAKGLAQGVVGVAIKPTAAVIDATTKATEGIRNTTNLQEDKERVRPPRSFGVDNVLRPFEERESEGWYLLKIVHKGKHSQDNYIWHYAVNSNFTCLLSDQRLIYSRNKKNLLHSSFMWQIPHSCIKNVKFVPGNGLMLSLDPPQDLGLLDKSVKTITVPFDDDNICMAFNMKLDHTLRLYNEKLGHHYKKI</sequence>
<evidence type="ECO:0000313" key="12">
    <source>
        <dbReference type="Proteomes" id="UP000007797"/>
    </source>
</evidence>
<dbReference type="STRING" id="1054147.F4PU37"/>
<dbReference type="Pfam" id="PF12624">
    <property type="entry name" value="VPS13_N"/>
    <property type="match status" value="1"/>
</dbReference>
<comment type="similarity">
    <text evidence="2">Belongs to the VPS13 family.</text>
</comment>
<feature type="compositionally biased region" description="Low complexity" evidence="6">
    <location>
        <begin position="1894"/>
        <end position="1911"/>
    </location>
</feature>
<dbReference type="InterPro" id="IPR009543">
    <property type="entry name" value="VPS13_VAB"/>
</dbReference>
<dbReference type="GO" id="GO:0006869">
    <property type="term" value="P:lipid transport"/>
    <property type="evidence" value="ECO:0007669"/>
    <property type="project" value="UniProtKB-KW"/>
</dbReference>
<feature type="region of interest" description="Disordered" evidence="6">
    <location>
        <begin position="1687"/>
        <end position="1736"/>
    </location>
</feature>
<evidence type="ECO:0000313" key="11">
    <source>
        <dbReference type="EMBL" id="EGG20963.1"/>
    </source>
</evidence>
<dbReference type="Pfam" id="PF25033">
    <property type="entry name" value="VPS13_M"/>
    <property type="match status" value="1"/>
</dbReference>
<feature type="domain" description="Vacuolar protein sorting-associated protein 13 VPS13 adaptor binding" evidence="9">
    <location>
        <begin position="1970"/>
        <end position="2549"/>
    </location>
</feature>
<evidence type="ECO:0000256" key="4">
    <source>
        <dbReference type="ARBA" id="ARBA00023055"/>
    </source>
</evidence>
<feature type="compositionally biased region" description="Low complexity" evidence="6">
    <location>
        <begin position="1699"/>
        <end position="1720"/>
    </location>
</feature>
<dbReference type="Pfam" id="PF25037">
    <property type="entry name" value="VPS13_C"/>
    <property type="match status" value="1"/>
</dbReference>
<dbReference type="InterPro" id="IPR056747">
    <property type="entry name" value="VPS13-like_M"/>
</dbReference>
<feature type="compositionally biased region" description="Polar residues" evidence="6">
    <location>
        <begin position="1687"/>
        <end position="1697"/>
    </location>
</feature>
<dbReference type="GeneID" id="14873718"/>
<evidence type="ECO:0000256" key="2">
    <source>
        <dbReference type="ARBA" id="ARBA00006545"/>
    </source>
</evidence>
<proteinExistence type="inferred from homology"/>
<keyword evidence="12" id="KW-1185">Reference proteome</keyword>
<evidence type="ECO:0000256" key="1">
    <source>
        <dbReference type="ARBA" id="ARBA00004170"/>
    </source>
</evidence>
<feature type="domain" description="VPS13-like middle region" evidence="8">
    <location>
        <begin position="1218"/>
        <end position="1912"/>
    </location>
</feature>
<protein>
    <submittedName>
        <fullName evidence="11">Vacuolar protein sorting-associated protein 13 family protein</fullName>
    </submittedName>
</protein>
<dbReference type="PANTHER" id="PTHR16166">
    <property type="entry name" value="VACUOLAR PROTEIN SORTING-ASSOCIATED PROTEIN VPS13"/>
    <property type="match status" value="1"/>
</dbReference>
<dbReference type="Proteomes" id="UP000007797">
    <property type="component" value="Unassembled WGS sequence"/>
</dbReference>
<keyword evidence="3" id="KW-0813">Transport</keyword>
<feature type="region of interest" description="Disordered" evidence="6">
    <location>
        <begin position="1889"/>
        <end position="1911"/>
    </location>
</feature>
<gene>
    <name evidence="11" type="primary">vps13A</name>
    <name evidence="11" type="ORF">DFA_00832</name>
</gene>
<reference evidence="12" key="1">
    <citation type="journal article" date="2011" name="Genome Res.">
        <title>Phylogeny-wide analysis of social amoeba genomes highlights ancient origins for complex intercellular communication.</title>
        <authorList>
            <person name="Heidel A.J."/>
            <person name="Lawal H.M."/>
            <person name="Felder M."/>
            <person name="Schilde C."/>
            <person name="Helps N.R."/>
            <person name="Tunggal B."/>
            <person name="Rivero F."/>
            <person name="John U."/>
            <person name="Schleicher M."/>
            <person name="Eichinger L."/>
            <person name="Platzer M."/>
            <person name="Noegel A.A."/>
            <person name="Schaap P."/>
            <person name="Gloeckner G."/>
        </authorList>
    </citation>
    <scope>NUCLEOTIDE SEQUENCE [LARGE SCALE GENOMIC DNA]</scope>
    <source>
        <strain evidence="12">SH3</strain>
    </source>
</reference>
<dbReference type="GO" id="GO:0016020">
    <property type="term" value="C:membrane"/>
    <property type="evidence" value="ECO:0007669"/>
    <property type="project" value="UniProtKB-SubCell"/>
</dbReference>
<evidence type="ECO:0000256" key="5">
    <source>
        <dbReference type="ARBA" id="ARBA00033718"/>
    </source>
</evidence>
<name>F4PU37_CACFS</name>
<comment type="subcellular location">
    <subcellularLocation>
        <location evidence="1">Membrane</location>
        <topology evidence="1">Peripheral membrane protein</topology>
    </subcellularLocation>
</comment>
<dbReference type="KEGG" id="dfa:DFA_00832"/>
<dbReference type="PANTHER" id="PTHR16166:SF93">
    <property type="entry name" value="INTERMEMBRANE LIPID TRANSFER PROTEIN VPS13"/>
    <property type="match status" value="1"/>
</dbReference>
<evidence type="ECO:0000256" key="3">
    <source>
        <dbReference type="ARBA" id="ARBA00022448"/>
    </source>
</evidence>
<dbReference type="InterPro" id="IPR026854">
    <property type="entry name" value="VPS13_N"/>
</dbReference>
<evidence type="ECO:0000259" key="9">
    <source>
        <dbReference type="Pfam" id="PF25036"/>
    </source>
</evidence>
<feature type="domain" description="Intermembrane lipid transfer protein VPS13-like C-terminal" evidence="10">
    <location>
        <begin position="3064"/>
        <end position="3161"/>
    </location>
</feature>
<keyword evidence="4" id="KW-0445">Lipid transport</keyword>
<dbReference type="Pfam" id="PF25036">
    <property type="entry name" value="VPS13_VAB"/>
    <property type="match status" value="1"/>
</dbReference>
<dbReference type="GO" id="GO:0006623">
    <property type="term" value="P:protein targeting to vacuole"/>
    <property type="evidence" value="ECO:0007669"/>
    <property type="project" value="TreeGrafter"/>
</dbReference>
<evidence type="ECO:0000256" key="6">
    <source>
        <dbReference type="SAM" id="MobiDB-lite"/>
    </source>
</evidence>
<evidence type="ECO:0000259" key="8">
    <source>
        <dbReference type="Pfam" id="PF25033"/>
    </source>
</evidence>
<evidence type="ECO:0000259" key="10">
    <source>
        <dbReference type="Pfam" id="PF25037"/>
    </source>
</evidence>